<comment type="caution">
    <text evidence="7">The sequence shown here is derived from an EMBL/GenBank/DDBJ whole genome shotgun (WGS) entry which is preliminary data.</text>
</comment>
<dbReference type="EMBL" id="JAEPRC010000627">
    <property type="protein sequence ID" value="KAG2193839.1"/>
    <property type="molecule type" value="Genomic_DNA"/>
</dbReference>
<feature type="region of interest" description="Disordered" evidence="5">
    <location>
        <begin position="89"/>
        <end position="150"/>
    </location>
</feature>
<dbReference type="GO" id="GO:0005634">
    <property type="term" value="C:nucleus"/>
    <property type="evidence" value="ECO:0007669"/>
    <property type="project" value="UniProtKB-SubCell"/>
</dbReference>
<dbReference type="Proteomes" id="UP000650833">
    <property type="component" value="Unassembled WGS sequence"/>
</dbReference>
<organism evidence="7 8">
    <name type="scientific">Mucor plumbeus</name>
    <dbReference type="NCBI Taxonomy" id="97098"/>
    <lineage>
        <taxon>Eukaryota</taxon>
        <taxon>Fungi</taxon>
        <taxon>Fungi incertae sedis</taxon>
        <taxon>Mucoromycota</taxon>
        <taxon>Mucoromycotina</taxon>
        <taxon>Mucoromycetes</taxon>
        <taxon>Mucorales</taxon>
        <taxon>Mucorineae</taxon>
        <taxon>Mucoraceae</taxon>
        <taxon>Mucor</taxon>
    </lineage>
</organism>
<dbReference type="Gene3D" id="1.10.10.60">
    <property type="entry name" value="Homeodomain-like"/>
    <property type="match status" value="1"/>
</dbReference>
<dbReference type="PANTHER" id="PTHR11850">
    <property type="entry name" value="HOMEOBOX PROTEIN TRANSCRIPTION FACTORS"/>
    <property type="match status" value="1"/>
</dbReference>
<feature type="compositionally biased region" description="Acidic residues" evidence="5">
    <location>
        <begin position="95"/>
        <end position="105"/>
    </location>
</feature>
<dbReference type="CDD" id="cd00086">
    <property type="entry name" value="homeodomain"/>
    <property type="match status" value="1"/>
</dbReference>
<dbReference type="InterPro" id="IPR050224">
    <property type="entry name" value="TALE_homeobox"/>
</dbReference>
<dbReference type="OrthoDB" id="10056939at2759"/>
<dbReference type="AlphaFoldDB" id="A0A8H7UX43"/>
<keyword evidence="3 4" id="KW-0539">Nucleus</keyword>
<comment type="subcellular location">
    <subcellularLocation>
        <location evidence="4">Nucleus</location>
    </subcellularLocation>
</comment>
<keyword evidence="2 4" id="KW-0371">Homeobox</keyword>
<dbReference type="GO" id="GO:0006355">
    <property type="term" value="P:regulation of DNA-templated transcription"/>
    <property type="evidence" value="ECO:0007669"/>
    <property type="project" value="InterPro"/>
</dbReference>
<dbReference type="InterPro" id="IPR008422">
    <property type="entry name" value="KN_HD"/>
</dbReference>
<evidence type="ECO:0000313" key="8">
    <source>
        <dbReference type="Proteomes" id="UP000650833"/>
    </source>
</evidence>
<evidence type="ECO:0000256" key="1">
    <source>
        <dbReference type="ARBA" id="ARBA00023125"/>
    </source>
</evidence>
<feature type="compositionally biased region" description="Polar residues" evidence="5">
    <location>
        <begin position="278"/>
        <end position="287"/>
    </location>
</feature>
<dbReference type="SMART" id="SM00389">
    <property type="entry name" value="HOX"/>
    <property type="match status" value="1"/>
</dbReference>
<keyword evidence="1 4" id="KW-0238">DNA-binding</keyword>
<feature type="region of interest" description="Disordered" evidence="5">
    <location>
        <begin position="256"/>
        <end position="287"/>
    </location>
</feature>
<evidence type="ECO:0000313" key="7">
    <source>
        <dbReference type="EMBL" id="KAG2193839.1"/>
    </source>
</evidence>
<evidence type="ECO:0000256" key="4">
    <source>
        <dbReference type="PROSITE-ProRule" id="PRU00108"/>
    </source>
</evidence>
<gene>
    <name evidence="7" type="ORF">INT46_011680</name>
</gene>
<evidence type="ECO:0000259" key="6">
    <source>
        <dbReference type="PROSITE" id="PS50071"/>
    </source>
</evidence>
<protein>
    <recommendedName>
        <fullName evidence="6">Homeobox domain-containing protein</fullName>
    </recommendedName>
</protein>
<evidence type="ECO:0000256" key="5">
    <source>
        <dbReference type="SAM" id="MobiDB-lite"/>
    </source>
</evidence>
<dbReference type="InterPro" id="IPR009057">
    <property type="entry name" value="Homeodomain-like_sf"/>
</dbReference>
<evidence type="ECO:0000256" key="2">
    <source>
        <dbReference type="ARBA" id="ARBA00023155"/>
    </source>
</evidence>
<evidence type="ECO:0000256" key="3">
    <source>
        <dbReference type="ARBA" id="ARBA00023242"/>
    </source>
</evidence>
<dbReference type="GO" id="GO:0003677">
    <property type="term" value="F:DNA binding"/>
    <property type="evidence" value="ECO:0007669"/>
    <property type="project" value="UniProtKB-UniRule"/>
</dbReference>
<reference evidence="7" key="1">
    <citation type="submission" date="2020-12" db="EMBL/GenBank/DDBJ databases">
        <title>Metabolic potential, ecology and presence of endohyphal bacteria is reflected in genomic diversity of Mucoromycotina.</title>
        <authorList>
            <person name="Muszewska A."/>
            <person name="Okrasinska A."/>
            <person name="Steczkiewicz K."/>
            <person name="Drgas O."/>
            <person name="Orlowska M."/>
            <person name="Perlinska-Lenart U."/>
            <person name="Aleksandrzak-Piekarczyk T."/>
            <person name="Szatraj K."/>
            <person name="Zielenkiewicz U."/>
            <person name="Pilsyk S."/>
            <person name="Malc E."/>
            <person name="Mieczkowski P."/>
            <person name="Kruszewska J.S."/>
            <person name="Biernat P."/>
            <person name="Pawlowska J."/>
        </authorList>
    </citation>
    <scope>NUCLEOTIDE SEQUENCE</scope>
    <source>
        <strain evidence="7">CBS 226.32</strain>
    </source>
</reference>
<dbReference type="InterPro" id="IPR001356">
    <property type="entry name" value="HD"/>
</dbReference>
<feature type="compositionally biased region" description="Low complexity" evidence="5">
    <location>
        <begin position="108"/>
        <end position="149"/>
    </location>
</feature>
<keyword evidence="8" id="KW-1185">Reference proteome</keyword>
<feature type="DNA-binding region" description="Homeobox" evidence="4">
    <location>
        <begin position="152"/>
        <end position="214"/>
    </location>
</feature>
<accession>A0A8H7UX43</accession>
<dbReference type="PROSITE" id="PS50071">
    <property type="entry name" value="HOMEOBOX_2"/>
    <property type="match status" value="1"/>
</dbReference>
<dbReference type="SUPFAM" id="SSF46689">
    <property type="entry name" value="Homeodomain-like"/>
    <property type="match status" value="1"/>
</dbReference>
<name>A0A8H7UX43_9FUNG</name>
<feature type="domain" description="Homeobox" evidence="6">
    <location>
        <begin position="150"/>
        <end position="213"/>
    </location>
</feature>
<proteinExistence type="predicted"/>
<sequence>MSHRVFKPVILFHDHSYSTNPSGVTHRIHIPYGDPHYTPLIQQKKQKVGLMLQTNGRVWYDIIKSTRLKYKTPKPSLYKKRHYYQTKVALSSSSSEEDLDDEEDDNHSTMTSSSSSCTTNSSNTSIASPIPTSTTTSNANNSSTTSNTTIIARKRRGNLPKTVTAVLKQWLIDHCRNPYPTEAEKTGLKDKTSLTLNQISNWFINARRRLLPQILDTMHPNHKETSNILHHHHEKNQHHGIMEDDDAEECVEDDDIEEEEDGIIPMPQQQKRKRKNYMYNTNSQQEPTTVIRKRRRYNKRSNIVLST</sequence>
<dbReference type="Pfam" id="PF05920">
    <property type="entry name" value="Homeobox_KN"/>
    <property type="match status" value="1"/>
</dbReference>